<dbReference type="Proteomes" id="UP001144978">
    <property type="component" value="Unassembled WGS sequence"/>
</dbReference>
<dbReference type="EMBL" id="JANSHE010005480">
    <property type="protein sequence ID" value="KAJ2970782.1"/>
    <property type="molecule type" value="Genomic_DNA"/>
</dbReference>
<protein>
    <submittedName>
        <fullName evidence="1">Uncharacterized protein</fullName>
    </submittedName>
</protein>
<sequence>MTDVDVHDINQRFVSLPNGLILIFNIDWFRALKRGNYSVGAIYLTICNNPRSKRFLPEETLLLAVIPGPDEPSLEELNSVFEIFIPELLELYNGIDVRVPGEEQPALVHGCLVANASDLPAARKASGLRGHTAKWFMCSVCKQPLHSLTDPRCFDPEEVELREEERFLKYAFRARDADPCTREEIAEERGIRWSVLNLLPEWYPVSSTPIEFMHGAFLGEAKHVVQGILTVGGMFAKRSRKDDPQKKFEAWMDAMWWPGTAGRVPKGLITAGAGKADQWRNMVTVLLPGLFESWQVDGEIPDAEAPPLKPKQKSAIKSKRVAELVRERRQTAAAYDPEATLEDLEYIDQTTMNKNYRSHFDAAMEWCTAIRIWGSQSISVAEAARAQVCHNQACQSWALMNCHLTPYFHLLIHLVLFIRRFGPVYAWWAYMFERFNGWLAKVNHNGHKGGELEATMMRSWIKNSLIHDLIIQLEALGEAKAPEDEESIRDLKRRNDR</sequence>
<reference evidence="1" key="1">
    <citation type="submission" date="2022-08" db="EMBL/GenBank/DDBJ databases">
        <title>Genome Sequence of Pycnoporus sanguineus.</title>
        <authorList>
            <person name="Buettner E."/>
        </authorList>
    </citation>
    <scope>NUCLEOTIDE SEQUENCE</scope>
    <source>
        <strain evidence="1">CG-C14</strain>
    </source>
</reference>
<organism evidence="1 2">
    <name type="scientific">Trametes sanguinea</name>
    <dbReference type="NCBI Taxonomy" id="158606"/>
    <lineage>
        <taxon>Eukaryota</taxon>
        <taxon>Fungi</taxon>
        <taxon>Dikarya</taxon>
        <taxon>Basidiomycota</taxon>
        <taxon>Agaricomycotina</taxon>
        <taxon>Agaricomycetes</taxon>
        <taxon>Polyporales</taxon>
        <taxon>Polyporaceae</taxon>
        <taxon>Trametes</taxon>
    </lineage>
</organism>
<gene>
    <name evidence="1" type="ORF">NUW54_g12655</name>
</gene>
<name>A0ACC1MUV6_9APHY</name>
<proteinExistence type="predicted"/>
<keyword evidence="2" id="KW-1185">Reference proteome</keyword>
<evidence type="ECO:0000313" key="2">
    <source>
        <dbReference type="Proteomes" id="UP001144978"/>
    </source>
</evidence>
<evidence type="ECO:0000313" key="1">
    <source>
        <dbReference type="EMBL" id="KAJ2970782.1"/>
    </source>
</evidence>
<accession>A0ACC1MUV6</accession>
<comment type="caution">
    <text evidence="1">The sequence shown here is derived from an EMBL/GenBank/DDBJ whole genome shotgun (WGS) entry which is preliminary data.</text>
</comment>